<dbReference type="SUPFAM" id="SSF56601">
    <property type="entry name" value="beta-lactamase/transpeptidase-like"/>
    <property type="match status" value="1"/>
</dbReference>
<keyword evidence="5" id="KW-1185">Reference proteome</keyword>
<evidence type="ECO:0000256" key="1">
    <source>
        <dbReference type="ARBA" id="ARBA00038215"/>
    </source>
</evidence>
<dbReference type="Pfam" id="PF11954">
    <property type="entry name" value="DUF3471"/>
    <property type="match status" value="1"/>
</dbReference>
<evidence type="ECO:0000259" key="2">
    <source>
        <dbReference type="Pfam" id="PF00144"/>
    </source>
</evidence>
<dbReference type="Pfam" id="PF00144">
    <property type="entry name" value="Beta-lactamase"/>
    <property type="match status" value="1"/>
</dbReference>
<dbReference type="Gene3D" id="3.40.710.10">
    <property type="entry name" value="DD-peptidase/beta-lactamase superfamily"/>
    <property type="match status" value="1"/>
</dbReference>
<accession>A0A6A5YHV1</accession>
<dbReference type="InterPro" id="IPR021860">
    <property type="entry name" value="Peptidase_S12_Pab87-rel_C"/>
</dbReference>
<gene>
    <name evidence="4" type="ORF">BDV96DRAFT_591247</name>
</gene>
<comment type="similarity">
    <text evidence="1">Belongs to the peptidase S12 family.</text>
</comment>
<dbReference type="OrthoDB" id="5946976at2759"/>
<evidence type="ECO:0000313" key="4">
    <source>
        <dbReference type="EMBL" id="KAF2106294.1"/>
    </source>
</evidence>
<reference evidence="4" key="1">
    <citation type="journal article" date="2020" name="Stud. Mycol.">
        <title>101 Dothideomycetes genomes: a test case for predicting lifestyles and emergence of pathogens.</title>
        <authorList>
            <person name="Haridas S."/>
            <person name="Albert R."/>
            <person name="Binder M."/>
            <person name="Bloem J."/>
            <person name="Labutti K."/>
            <person name="Salamov A."/>
            <person name="Andreopoulos B."/>
            <person name="Baker S."/>
            <person name="Barry K."/>
            <person name="Bills G."/>
            <person name="Bluhm B."/>
            <person name="Cannon C."/>
            <person name="Castanera R."/>
            <person name="Culley D."/>
            <person name="Daum C."/>
            <person name="Ezra D."/>
            <person name="Gonzalez J."/>
            <person name="Henrissat B."/>
            <person name="Kuo A."/>
            <person name="Liang C."/>
            <person name="Lipzen A."/>
            <person name="Lutzoni F."/>
            <person name="Magnuson J."/>
            <person name="Mondo S."/>
            <person name="Nolan M."/>
            <person name="Ohm R."/>
            <person name="Pangilinan J."/>
            <person name="Park H.-J."/>
            <person name="Ramirez L."/>
            <person name="Alfaro M."/>
            <person name="Sun H."/>
            <person name="Tritt A."/>
            <person name="Yoshinaga Y."/>
            <person name="Zwiers L.-H."/>
            <person name="Turgeon B."/>
            <person name="Goodwin S."/>
            <person name="Spatafora J."/>
            <person name="Crous P."/>
            <person name="Grigoriev I."/>
        </authorList>
    </citation>
    <scope>NUCLEOTIDE SEQUENCE</scope>
    <source>
        <strain evidence="4">CBS 627.86</strain>
    </source>
</reference>
<feature type="domain" description="Peptidase S12 Pab87-related C-terminal" evidence="3">
    <location>
        <begin position="428"/>
        <end position="522"/>
    </location>
</feature>
<protein>
    <submittedName>
        <fullName evidence="4">Beta-lactamase/transpeptidase-like protein</fullName>
    </submittedName>
</protein>
<sequence length="539" mass="60412">MEKQQGPSTNMIASRFIAARPTIQKILSSAGTVGLSYGVLHHGEVVHVDNFGYRDHAQKIPMTEETMMPICSMTKGLVSSALGFLVEEGKLEWDTRVAELLPEFASRSQTLKESATLTDFLSMRSGIERYNIWTQSDNRIDFAKSDGMKIINSLGTVFDLRADFAYNNWGYKIATRVCDKVTGQSWDSYLHEKVFRPLGLRRTDASGDREGFDNVARSYMVLDDLTPVEIPTIEMSGKTILGGAGGVVSCIKDLLPLYKHMLKGAVHQFENSSTATPNNIFRQLPSTMSAHSQVGGPSYHESTYGLGWMRTQLPNTLLKFGTNVGLLGEGPVIGRGADTKLVIAHYGSMPGNFAAVLMYPESESAIVVLTNTTPLCDMTDYITQFLTQTLFDFPEKVDIFSWVKRTVEEELKWYSRLVADRDCKGTNSTDIVNLQQYIGRYWNTTKTLLIEIRTDLESLVISFEGRAEEMWPLTHCRGEVFSWLQPRNKLVSRGRVVLQSAPYYEIRFARAGHGSVNSLFWSHDSMIPGGEEYTKENTK</sequence>
<name>A0A6A5YHV1_9PLEO</name>
<proteinExistence type="inferred from homology"/>
<dbReference type="InterPro" id="IPR012338">
    <property type="entry name" value="Beta-lactam/transpept-like"/>
</dbReference>
<evidence type="ECO:0000259" key="3">
    <source>
        <dbReference type="Pfam" id="PF11954"/>
    </source>
</evidence>
<evidence type="ECO:0000313" key="5">
    <source>
        <dbReference type="Proteomes" id="UP000799770"/>
    </source>
</evidence>
<dbReference type="AlphaFoldDB" id="A0A6A5YHV1"/>
<dbReference type="Proteomes" id="UP000799770">
    <property type="component" value="Unassembled WGS sequence"/>
</dbReference>
<dbReference type="InterPro" id="IPR001466">
    <property type="entry name" value="Beta-lactam-related"/>
</dbReference>
<organism evidence="4 5">
    <name type="scientific">Lophiotrema nucula</name>
    <dbReference type="NCBI Taxonomy" id="690887"/>
    <lineage>
        <taxon>Eukaryota</taxon>
        <taxon>Fungi</taxon>
        <taxon>Dikarya</taxon>
        <taxon>Ascomycota</taxon>
        <taxon>Pezizomycotina</taxon>
        <taxon>Dothideomycetes</taxon>
        <taxon>Pleosporomycetidae</taxon>
        <taxon>Pleosporales</taxon>
        <taxon>Lophiotremataceae</taxon>
        <taxon>Lophiotrema</taxon>
    </lineage>
</organism>
<dbReference type="PANTHER" id="PTHR46825:SF14">
    <property type="entry name" value="BETA-LACTAMASE-RELATED DOMAIN-CONTAINING PROTEIN"/>
    <property type="match status" value="1"/>
</dbReference>
<dbReference type="PANTHER" id="PTHR46825">
    <property type="entry name" value="D-ALANYL-D-ALANINE-CARBOXYPEPTIDASE/ENDOPEPTIDASE AMPH"/>
    <property type="match status" value="1"/>
</dbReference>
<feature type="domain" description="Beta-lactamase-related" evidence="2">
    <location>
        <begin position="22"/>
        <end position="374"/>
    </location>
</feature>
<dbReference type="InterPro" id="IPR050491">
    <property type="entry name" value="AmpC-like"/>
</dbReference>
<dbReference type="EMBL" id="ML977364">
    <property type="protein sequence ID" value="KAF2106294.1"/>
    <property type="molecule type" value="Genomic_DNA"/>
</dbReference>